<organism evidence="2 3">
    <name type="scientific">Oceanospirillum linum</name>
    <dbReference type="NCBI Taxonomy" id="966"/>
    <lineage>
        <taxon>Bacteria</taxon>
        <taxon>Pseudomonadati</taxon>
        <taxon>Pseudomonadota</taxon>
        <taxon>Gammaproteobacteria</taxon>
        <taxon>Oceanospirillales</taxon>
        <taxon>Oceanospirillaceae</taxon>
        <taxon>Oceanospirillum</taxon>
    </lineage>
</organism>
<feature type="transmembrane region" description="Helical" evidence="1">
    <location>
        <begin position="155"/>
        <end position="175"/>
    </location>
</feature>
<sequence>MLILPVLLLSLTGGLLVYKQELDQWLNADLMLIEQYDLYTQPLSVGQLQKRIQTAYPQARISWFDLSFYKESGYQQVRKSGVQPAAVFWIAGMRNDVGHYHAPVHNQIFVNPYSGEVLGGRKWGVFSVEQPLLNLMPLIYKLHYSVLAGQEGRVILGWLTLAWLLMIPVGMYLSWPHHSALRYSNKSKKQWRQDLLHWLSFWKYRKGKSRFQNDFFNHRWLGLVFTPLVVVFLLSGLSYNLKPVYYGIFDPLNQRQLSHKAIETSSLGQVQPMSLELAVATGQHLTEMWAKEQGFERLQPVGLSHSAFKGTYLYRSYSSLDYSDESAKTSVWFDAHSGELLARFQATGASKVDVMTAGFEAVHKSELGWWSRMLSLLLMVASVWLAVTALRLWLFKYRARRKGVRKKRSVAKSAKN</sequence>
<keyword evidence="1" id="KW-1133">Transmembrane helix</keyword>
<evidence type="ECO:0000313" key="2">
    <source>
        <dbReference type="EMBL" id="OOV88749.1"/>
    </source>
</evidence>
<evidence type="ECO:0000256" key="1">
    <source>
        <dbReference type="SAM" id="Phobius"/>
    </source>
</evidence>
<feature type="transmembrane region" description="Helical" evidence="1">
    <location>
        <begin position="220"/>
        <end position="241"/>
    </location>
</feature>
<gene>
    <name evidence="2" type="ORF">BTA35_0204525</name>
</gene>
<reference evidence="2" key="1">
    <citation type="submission" date="2017-02" db="EMBL/GenBank/DDBJ databases">
        <title>Draft Genome Sequence of the Salt Water Bacterium Oceanospirillum linum ATCC 11336.</title>
        <authorList>
            <person name="Trachtenberg A.M."/>
            <person name="Carney J.G."/>
            <person name="Linnane J.D."/>
            <person name="Rheaume B.A."/>
            <person name="Pitts N.L."/>
            <person name="Mykles D.L."/>
            <person name="Maclea K.S."/>
        </authorList>
    </citation>
    <scope>NUCLEOTIDE SEQUENCE [LARGE SCALE GENOMIC DNA]</scope>
    <source>
        <strain evidence="2">ATCC 11336</strain>
    </source>
</reference>
<feature type="transmembrane region" description="Helical" evidence="1">
    <location>
        <begin position="373"/>
        <end position="395"/>
    </location>
</feature>
<name>A0A1T1HFW5_OCELI</name>
<keyword evidence="3" id="KW-1185">Reference proteome</keyword>
<dbReference type="EMBL" id="MTSD02000001">
    <property type="protein sequence ID" value="OOV88749.1"/>
    <property type="molecule type" value="Genomic_DNA"/>
</dbReference>
<keyword evidence="1" id="KW-0472">Membrane</keyword>
<dbReference type="Pfam" id="PF03929">
    <property type="entry name" value="PepSY_TM"/>
    <property type="match status" value="1"/>
</dbReference>
<accession>A0A1T1HFW5</accession>
<dbReference type="PANTHER" id="PTHR34219">
    <property type="entry name" value="IRON-REGULATED INNER MEMBRANE PROTEIN-RELATED"/>
    <property type="match status" value="1"/>
</dbReference>
<evidence type="ECO:0008006" key="4">
    <source>
        <dbReference type="Google" id="ProtNLM"/>
    </source>
</evidence>
<dbReference type="Proteomes" id="UP000190064">
    <property type="component" value="Unassembled WGS sequence"/>
</dbReference>
<protein>
    <recommendedName>
        <fullName evidence="4">Peptidase</fullName>
    </recommendedName>
</protein>
<comment type="caution">
    <text evidence="2">The sequence shown here is derived from an EMBL/GenBank/DDBJ whole genome shotgun (WGS) entry which is preliminary data.</text>
</comment>
<keyword evidence="1" id="KW-0812">Transmembrane</keyword>
<evidence type="ECO:0000313" key="3">
    <source>
        <dbReference type="Proteomes" id="UP000190064"/>
    </source>
</evidence>
<dbReference type="InterPro" id="IPR005625">
    <property type="entry name" value="PepSY-ass_TM"/>
</dbReference>
<dbReference type="AlphaFoldDB" id="A0A1T1HFW5"/>
<proteinExistence type="predicted"/>
<dbReference type="STRING" id="966.BTA35_0204525"/>